<dbReference type="Pfam" id="PF04055">
    <property type="entry name" value="Radical_SAM"/>
    <property type="match status" value="1"/>
</dbReference>
<dbReference type="SFLD" id="SFLDG01384">
    <property type="entry name" value="thioether_bond_formation_requi"/>
    <property type="match status" value="1"/>
</dbReference>
<keyword evidence="1" id="KW-0949">S-adenosyl-L-methionine</keyword>
<dbReference type="NCBIfam" id="TIGR04115">
    <property type="entry name" value="rSAM_Cxxx_rpt"/>
    <property type="match status" value="1"/>
</dbReference>
<feature type="domain" description="Radical SAM core" evidence="5">
    <location>
        <begin position="28"/>
        <end position="181"/>
    </location>
</feature>
<evidence type="ECO:0000256" key="1">
    <source>
        <dbReference type="ARBA" id="ARBA00022691"/>
    </source>
</evidence>
<dbReference type="RefSeq" id="WP_199869356.1">
    <property type="nucleotide sequence ID" value="NZ_JAAGPU010000005.1"/>
</dbReference>
<dbReference type="InterPro" id="IPR026401">
    <property type="entry name" value="CXXX_matur"/>
</dbReference>
<dbReference type="PANTHER" id="PTHR43273:SF8">
    <property type="entry name" value="RADICAL SAM DOMAIN PROTEIN"/>
    <property type="match status" value="1"/>
</dbReference>
<dbReference type="GO" id="GO:0046872">
    <property type="term" value="F:metal ion binding"/>
    <property type="evidence" value="ECO:0007669"/>
    <property type="project" value="UniProtKB-KW"/>
</dbReference>
<dbReference type="InterPro" id="IPR007197">
    <property type="entry name" value="rSAM"/>
</dbReference>
<dbReference type="EMBL" id="JAAGPU010000005">
    <property type="protein sequence ID" value="NEU04146.1"/>
    <property type="molecule type" value="Genomic_DNA"/>
</dbReference>
<dbReference type="Proteomes" id="UP000481872">
    <property type="component" value="Unassembled WGS sequence"/>
</dbReference>
<dbReference type="SUPFAM" id="SSF102114">
    <property type="entry name" value="Radical SAM enzymes"/>
    <property type="match status" value="1"/>
</dbReference>
<dbReference type="GO" id="GO:0051536">
    <property type="term" value="F:iron-sulfur cluster binding"/>
    <property type="evidence" value="ECO:0007669"/>
    <property type="project" value="UniProtKB-KW"/>
</dbReference>
<protein>
    <submittedName>
        <fullName evidence="6">Radical SAM peptide maturase, CXXX-repeat target family</fullName>
    </submittedName>
</protein>
<keyword evidence="4" id="KW-0411">Iron-sulfur</keyword>
<evidence type="ECO:0000313" key="7">
    <source>
        <dbReference type="Proteomes" id="UP000481872"/>
    </source>
</evidence>
<keyword evidence="3" id="KW-0408">Iron</keyword>
<comment type="caution">
    <text evidence="6">The sequence shown here is derived from an EMBL/GenBank/DDBJ whole genome shotgun (WGS) entry which is preliminary data.</text>
</comment>
<name>A0A6M0GZW4_9CLOT</name>
<dbReference type="InterPro" id="IPR023867">
    <property type="entry name" value="Sulphatase_maturase_rSAM"/>
</dbReference>
<reference evidence="6 7" key="1">
    <citation type="submission" date="2020-02" db="EMBL/GenBank/DDBJ databases">
        <title>Genome assembly of a novel Clostridium senegalense strain.</title>
        <authorList>
            <person name="Gupta T.B."/>
            <person name="Jauregui R."/>
            <person name="Maclean P."/>
            <person name="Nawarathana A."/>
            <person name="Brightwell G."/>
        </authorList>
    </citation>
    <scope>NUCLEOTIDE SEQUENCE [LARGE SCALE GENOMIC DNA]</scope>
    <source>
        <strain evidence="6 7">AGRFS4</strain>
    </source>
</reference>
<evidence type="ECO:0000256" key="3">
    <source>
        <dbReference type="ARBA" id="ARBA00023004"/>
    </source>
</evidence>
<organism evidence="6 7">
    <name type="scientific">Clostridium senegalense</name>
    <dbReference type="NCBI Taxonomy" id="1465809"/>
    <lineage>
        <taxon>Bacteria</taxon>
        <taxon>Bacillati</taxon>
        <taxon>Bacillota</taxon>
        <taxon>Clostridia</taxon>
        <taxon>Eubacteriales</taxon>
        <taxon>Clostridiaceae</taxon>
        <taxon>Clostridium</taxon>
    </lineage>
</organism>
<evidence type="ECO:0000256" key="2">
    <source>
        <dbReference type="ARBA" id="ARBA00022723"/>
    </source>
</evidence>
<evidence type="ECO:0000313" key="6">
    <source>
        <dbReference type="EMBL" id="NEU04146.1"/>
    </source>
</evidence>
<dbReference type="SFLD" id="SFLDS00029">
    <property type="entry name" value="Radical_SAM"/>
    <property type="match status" value="1"/>
</dbReference>
<evidence type="ECO:0000259" key="5">
    <source>
        <dbReference type="Pfam" id="PF04055"/>
    </source>
</evidence>
<dbReference type="SFLD" id="SFLDG01386">
    <property type="entry name" value="main_SPASM_domain-containing"/>
    <property type="match status" value="1"/>
</dbReference>
<dbReference type="GO" id="GO:0016491">
    <property type="term" value="F:oxidoreductase activity"/>
    <property type="evidence" value="ECO:0007669"/>
    <property type="project" value="InterPro"/>
</dbReference>
<keyword evidence="2" id="KW-0479">Metal-binding</keyword>
<gene>
    <name evidence="6" type="ORF">G3M99_04590</name>
</gene>
<dbReference type="SFLD" id="SFLDG01067">
    <property type="entry name" value="SPASM/twitch_domain_containing"/>
    <property type="match status" value="1"/>
</dbReference>
<keyword evidence="7" id="KW-1185">Reference proteome</keyword>
<dbReference type="PANTHER" id="PTHR43273">
    <property type="entry name" value="ANAEROBIC SULFATASE-MATURATING ENZYME HOMOLOG ASLB-RELATED"/>
    <property type="match status" value="1"/>
</dbReference>
<dbReference type="NCBIfam" id="TIGR04119">
    <property type="entry name" value="CXXX_matur"/>
    <property type="match status" value="1"/>
</dbReference>
<proteinExistence type="predicted"/>
<sequence>MNNNISMGKFADSWDGNGRKTKNITLCVTEDCNLCCKYCYMVGKNQKKKMTFDMAKKCVDYFLNNRELFDEEAVVWEFIGGEPLLEMDLIDKICDYIKIQMYIKKHPWFEAYRFSFSTNGILYGTKKVQDYLEKNKNHVSMGISIDGNKKKHDQQRIYPNGKGSYDDVKRNINLWLKQFPGSSTKATFTHEDIPYLKDSIISLWNLGIKDVAANVVFEDIWHDGDDIILEEQLDELGEYILENELWKDYSVRFFDYSIGFPLKEEDLDRNFCGAGKMIAIDCEGNFFPCIRFLDFSMNNKKGRKIGDINNGINTTLLKPFLTLKSKYISNEECLKCEVATGCAWCTGFNYDNSKNDSIYDRATFNCKMHKATVKSNKKFWDKYEKKTGGISLRKLYQLKDNKKYLQIILDDSIDAFCDYHNNLPKGTRNLMSQEMFDKAIKMAINNGFIPVLMGKNREINIDFLNENKIPFIQIIDNYEKLIEKNDIIIYKNNFSKEDIKKTFNCIYIVDKEYIDNIYSNIDFLSNYSNRINLIIRDKELLDKESLTKYKTQLNMIQDIISNKNDKNLEINIATDILNLKKPCSCDSGKHTFTLAPNGKIYVCPAFYYDDEMNYVGSLDDGVENINKKELKLYDSLNFPQCEKCDVYHCKRCTFKNKKTTYECNTPSDEQCIIGKMEREIAMQNH</sequence>
<dbReference type="Gene3D" id="3.20.20.70">
    <property type="entry name" value="Aldolase class I"/>
    <property type="match status" value="2"/>
</dbReference>
<dbReference type="InterPro" id="IPR058240">
    <property type="entry name" value="rSAM_sf"/>
</dbReference>
<dbReference type="AlphaFoldDB" id="A0A6M0GZW4"/>
<dbReference type="InterPro" id="IPR026412">
    <property type="entry name" value="rSAM_Cxxx_rpt"/>
</dbReference>
<dbReference type="InterPro" id="IPR013785">
    <property type="entry name" value="Aldolase_TIM"/>
</dbReference>
<accession>A0A6M0GZW4</accession>
<dbReference type="CDD" id="cd01335">
    <property type="entry name" value="Radical_SAM"/>
    <property type="match status" value="1"/>
</dbReference>
<evidence type="ECO:0000256" key="4">
    <source>
        <dbReference type="ARBA" id="ARBA00023014"/>
    </source>
</evidence>